<evidence type="ECO:0000313" key="8">
    <source>
        <dbReference type="Proteomes" id="UP000193144"/>
    </source>
</evidence>
<dbReference type="GO" id="GO:0022857">
    <property type="term" value="F:transmembrane transporter activity"/>
    <property type="evidence" value="ECO:0007669"/>
    <property type="project" value="InterPro"/>
</dbReference>
<feature type="transmembrane region" description="Helical" evidence="6">
    <location>
        <begin position="375"/>
        <end position="395"/>
    </location>
</feature>
<comment type="subcellular location">
    <subcellularLocation>
        <location evidence="1">Membrane</location>
        <topology evidence="1">Multi-pass membrane protein</topology>
    </subcellularLocation>
</comment>
<evidence type="ECO:0000256" key="4">
    <source>
        <dbReference type="ARBA" id="ARBA00023136"/>
    </source>
</evidence>
<dbReference type="EMBL" id="MCFA01000096">
    <property type="protein sequence ID" value="ORY08753.1"/>
    <property type="molecule type" value="Genomic_DNA"/>
</dbReference>
<keyword evidence="3 6" id="KW-1133">Transmembrane helix</keyword>
<dbReference type="Gene3D" id="1.20.1250.20">
    <property type="entry name" value="MFS general substrate transporter like domains"/>
    <property type="match status" value="1"/>
</dbReference>
<dbReference type="GO" id="GO:0005886">
    <property type="term" value="C:plasma membrane"/>
    <property type="evidence" value="ECO:0007669"/>
    <property type="project" value="TreeGrafter"/>
</dbReference>
<dbReference type="PANTHER" id="PTHR23502:SF3">
    <property type="entry name" value="MAJOR FACILITATOR SUPERFAMILY (MFS) PROFILE DOMAIN-CONTAINING PROTEIN-RELATED"/>
    <property type="match status" value="1"/>
</dbReference>
<dbReference type="SUPFAM" id="SSF103473">
    <property type="entry name" value="MFS general substrate transporter"/>
    <property type="match status" value="1"/>
</dbReference>
<evidence type="ECO:0000256" key="5">
    <source>
        <dbReference type="SAM" id="MobiDB-lite"/>
    </source>
</evidence>
<dbReference type="PANTHER" id="PTHR23502">
    <property type="entry name" value="MAJOR FACILITATOR SUPERFAMILY"/>
    <property type="match status" value="1"/>
</dbReference>
<evidence type="ECO:0000256" key="2">
    <source>
        <dbReference type="ARBA" id="ARBA00022692"/>
    </source>
</evidence>
<dbReference type="Proteomes" id="UP000193144">
    <property type="component" value="Unassembled WGS sequence"/>
</dbReference>
<dbReference type="InterPro" id="IPR036259">
    <property type="entry name" value="MFS_trans_sf"/>
</dbReference>
<evidence type="ECO:0000256" key="1">
    <source>
        <dbReference type="ARBA" id="ARBA00004141"/>
    </source>
</evidence>
<feature type="transmembrane region" description="Helical" evidence="6">
    <location>
        <begin position="470"/>
        <end position="491"/>
    </location>
</feature>
<accession>A0A1Y1ZEQ6</accession>
<proteinExistence type="predicted"/>
<keyword evidence="8" id="KW-1185">Reference proteome</keyword>
<sequence length="535" mass="59705">MDSRQTSGSGTPSGPSVSKEAAAISESASNGSSNNNEPVYVNGKLVLQEEDAFEATGYAFSSKKKWWILTVVALCQTSMNYNAAVYSNAVAPLNEHYGITNARHGMIAFLVTYAFGCELWAPWSEEVGRWTVMQMSLGLVNVWQILCGASTTWNQVLIGRVLGGFSSAGGSVTLGMVADMFDPEDQQLAVAWVSLWSCLGSVIGGICGGPIEQYLPWRWNFWIQLIFGAIVQLIHGFGVPETRSTCMLDRVARKRRKAGQEIYGPNEVKSFKERFAWREIVRTMWRPYHMLLTEPIVLCLSLLSGFSDALIFSFLESYGYVFNQWNFSKTAFGLAMIPLLIGYVLAYFSFFPIIFRHNHKRRNNRSHELTPESRLWWLLWIVPLLPFGILGFGFVSTGPPIPWIAPLLFSVLIGMANYSIYYATIDYMVAAYGEYAASATGGNGFMRDFLAGLCAIYTKPMYQKLHSKNSSLLLFGIAFVICAPVYIFYYFGPQIRKRSKFAEGLAEGKEKRIAAKERASNRTKEAVLVAQPATV</sequence>
<name>A0A1Y1ZEQ6_9PLEO</name>
<feature type="transmembrane region" description="Helical" evidence="6">
    <location>
        <begin position="157"/>
        <end position="177"/>
    </location>
</feature>
<keyword evidence="4 6" id="KW-0472">Membrane</keyword>
<feature type="transmembrane region" description="Helical" evidence="6">
    <location>
        <begin position="335"/>
        <end position="355"/>
    </location>
</feature>
<keyword evidence="2 6" id="KW-0812">Transmembrane</keyword>
<dbReference type="FunFam" id="1.20.1250.20:FF:000088">
    <property type="entry name" value="MFS multidrug transporter, putative"/>
    <property type="match status" value="1"/>
</dbReference>
<feature type="transmembrane region" description="Helical" evidence="6">
    <location>
        <begin position="189"/>
        <end position="211"/>
    </location>
</feature>
<evidence type="ECO:0000256" key="3">
    <source>
        <dbReference type="ARBA" id="ARBA00022989"/>
    </source>
</evidence>
<dbReference type="STRING" id="1231657.A0A1Y1ZEQ6"/>
<evidence type="ECO:0000256" key="6">
    <source>
        <dbReference type="SAM" id="Phobius"/>
    </source>
</evidence>
<dbReference type="AlphaFoldDB" id="A0A1Y1ZEQ6"/>
<comment type="caution">
    <text evidence="7">The sequence shown here is derived from an EMBL/GenBank/DDBJ whole genome shotgun (WGS) entry which is preliminary data.</text>
</comment>
<dbReference type="InterPro" id="IPR011701">
    <property type="entry name" value="MFS"/>
</dbReference>
<feature type="transmembrane region" description="Helical" evidence="6">
    <location>
        <begin position="291"/>
        <end position="315"/>
    </location>
</feature>
<organism evidence="7 8">
    <name type="scientific">Clohesyomyces aquaticus</name>
    <dbReference type="NCBI Taxonomy" id="1231657"/>
    <lineage>
        <taxon>Eukaryota</taxon>
        <taxon>Fungi</taxon>
        <taxon>Dikarya</taxon>
        <taxon>Ascomycota</taxon>
        <taxon>Pezizomycotina</taxon>
        <taxon>Dothideomycetes</taxon>
        <taxon>Pleosporomycetidae</taxon>
        <taxon>Pleosporales</taxon>
        <taxon>Lindgomycetaceae</taxon>
        <taxon>Clohesyomyces</taxon>
    </lineage>
</organism>
<feature type="transmembrane region" description="Helical" evidence="6">
    <location>
        <begin position="401"/>
        <end position="423"/>
    </location>
</feature>
<protein>
    <submittedName>
        <fullName evidence="7">Putative MFS multidrug transporter</fullName>
    </submittedName>
</protein>
<dbReference type="OrthoDB" id="5376138at2759"/>
<dbReference type="Pfam" id="PF07690">
    <property type="entry name" value="MFS_1"/>
    <property type="match status" value="1"/>
</dbReference>
<reference evidence="7 8" key="1">
    <citation type="submission" date="2016-07" db="EMBL/GenBank/DDBJ databases">
        <title>Pervasive Adenine N6-methylation of Active Genes in Fungi.</title>
        <authorList>
            <consortium name="DOE Joint Genome Institute"/>
            <person name="Mondo S.J."/>
            <person name="Dannebaum R.O."/>
            <person name="Kuo R.C."/>
            <person name="Labutti K."/>
            <person name="Haridas S."/>
            <person name="Kuo A."/>
            <person name="Salamov A."/>
            <person name="Ahrendt S.R."/>
            <person name="Lipzen A."/>
            <person name="Sullivan W."/>
            <person name="Andreopoulos W.B."/>
            <person name="Clum A."/>
            <person name="Lindquist E."/>
            <person name="Daum C."/>
            <person name="Ramamoorthy G.K."/>
            <person name="Gryganskyi A."/>
            <person name="Culley D."/>
            <person name="Magnuson J.K."/>
            <person name="James T.Y."/>
            <person name="O'Malley M.A."/>
            <person name="Stajich J.E."/>
            <person name="Spatafora J.W."/>
            <person name="Visel A."/>
            <person name="Grigoriev I.V."/>
        </authorList>
    </citation>
    <scope>NUCLEOTIDE SEQUENCE [LARGE SCALE GENOMIC DNA]</scope>
    <source>
        <strain evidence="7 8">CBS 115471</strain>
    </source>
</reference>
<feature type="region of interest" description="Disordered" evidence="5">
    <location>
        <begin position="1"/>
        <end position="35"/>
    </location>
</feature>
<gene>
    <name evidence="7" type="ORF">BCR34DRAFT_616275</name>
</gene>
<evidence type="ECO:0000313" key="7">
    <source>
        <dbReference type="EMBL" id="ORY08753.1"/>
    </source>
</evidence>